<gene>
    <name evidence="2" type="ORF">DCO56_05810</name>
</gene>
<evidence type="ECO:0000256" key="1">
    <source>
        <dbReference type="SAM" id="SignalP"/>
    </source>
</evidence>
<sequence length="146" mass="16593">MKKILSIVLLSSLIFGSCSQSPERETEKIRFMFKPGTLKFITSSFNTDKQTMSALYGNPPALSLLSDPGHPLEQPASLKLVTYRMQDDPHYFGSKVNGELILVEKIQSRKDGQWEYETEYGEIPPDQSRKQRIALILDSQPVKFPQ</sequence>
<dbReference type="PROSITE" id="PS51257">
    <property type="entry name" value="PROKAR_LIPOPROTEIN"/>
    <property type="match status" value="1"/>
</dbReference>
<comment type="caution">
    <text evidence="2">The sequence shown here is derived from an EMBL/GenBank/DDBJ whole genome shotgun (WGS) entry which is preliminary data.</text>
</comment>
<name>A0A363P065_9SPHI</name>
<protein>
    <recommendedName>
        <fullName evidence="4">Lipoprotein</fullName>
    </recommendedName>
</protein>
<dbReference type="OrthoDB" id="1255125at2"/>
<keyword evidence="1" id="KW-0732">Signal</keyword>
<dbReference type="Proteomes" id="UP000250831">
    <property type="component" value="Unassembled WGS sequence"/>
</dbReference>
<organism evidence="2 3">
    <name type="scientific">Sphingobacterium athyrii</name>
    <dbReference type="NCBI Taxonomy" id="2152717"/>
    <lineage>
        <taxon>Bacteria</taxon>
        <taxon>Pseudomonadati</taxon>
        <taxon>Bacteroidota</taxon>
        <taxon>Sphingobacteriia</taxon>
        <taxon>Sphingobacteriales</taxon>
        <taxon>Sphingobacteriaceae</taxon>
        <taxon>Sphingobacterium</taxon>
    </lineage>
</organism>
<proteinExistence type="predicted"/>
<dbReference type="EMBL" id="QCXX01000001">
    <property type="protein sequence ID" value="PUV26456.1"/>
    <property type="molecule type" value="Genomic_DNA"/>
</dbReference>
<feature type="chain" id="PRO_5016786185" description="Lipoprotein" evidence="1">
    <location>
        <begin position="21"/>
        <end position="146"/>
    </location>
</feature>
<keyword evidence="3" id="KW-1185">Reference proteome</keyword>
<dbReference type="AlphaFoldDB" id="A0A363P065"/>
<dbReference type="RefSeq" id="WP_108632748.1">
    <property type="nucleotide sequence ID" value="NZ_QCXX01000001.1"/>
</dbReference>
<reference evidence="2 3" key="1">
    <citation type="submission" date="2018-04" db="EMBL/GenBank/DDBJ databases">
        <title>Sphingobacterium sp. M46 Genome.</title>
        <authorList>
            <person name="Cheng J."/>
            <person name="Li Y."/>
        </authorList>
    </citation>
    <scope>NUCLEOTIDE SEQUENCE [LARGE SCALE GENOMIC DNA]</scope>
    <source>
        <strain evidence="2 3">M46</strain>
    </source>
</reference>
<evidence type="ECO:0008006" key="4">
    <source>
        <dbReference type="Google" id="ProtNLM"/>
    </source>
</evidence>
<accession>A0A363P065</accession>
<feature type="signal peptide" evidence="1">
    <location>
        <begin position="1"/>
        <end position="20"/>
    </location>
</feature>
<evidence type="ECO:0000313" key="3">
    <source>
        <dbReference type="Proteomes" id="UP000250831"/>
    </source>
</evidence>
<evidence type="ECO:0000313" key="2">
    <source>
        <dbReference type="EMBL" id="PUV26456.1"/>
    </source>
</evidence>